<dbReference type="PANTHER" id="PTHR10622">
    <property type="entry name" value="HET DOMAIN-CONTAINING PROTEIN"/>
    <property type="match status" value="1"/>
</dbReference>
<feature type="transmembrane region" description="Helical" evidence="1">
    <location>
        <begin position="485"/>
        <end position="504"/>
    </location>
</feature>
<dbReference type="PANTHER" id="PTHR10622:SF12">
    <property type="entry name" value="HET DOMAIN-CONTAINING PROTEIN"/>
    <property type="match status" value="1"/>
</dbReference>
<evidence type="ECO:0000313" key="4">
    <source>
        <dbReference type="Proteomes" id="UP001056384"/>
    </source>
</evidence>
<dbReference type="Proteomes" id="UP001056384">
    <property type="component" value="Chromosome 10"/>
</dbReference>
<organism evidence="3 4">
    <name type="scientific">Septoria linicola</name>
    <dbReference type="NCBI Taxonomy" id="215465"/>
    <lineage>
        <taxon>Eukaryota</taxon>
        <taxon>Fungi</taxon>
        <taxon>Dikarya</taxon>
        <taxon>Ascomycota</taxon>
        <taxon>Pezizomycotina</taxon>
        <taxon>Dothideomycetes</taxon>
        <taxon>Dothideomycetidae</taxon>
        <taxon>Mycosphaerellales</taxon>
        <taxon>Mycosphaerellaceae</taxon>
        <taxon>Septoria</taxon>
    </lineage>
</organism>
<dbReference type="InterPro" id="IPR010730">
    <property type="entry name" value="HET"/>
</dbReference>
<evidence type="ECO:0000313" key="3">
    <source>
        <dbReference type="EMBL" id="USW57447.1"/>
    </source>
</evidence>
<dbReference type="EMBL" id="CP099427">
    <property type="protein sequence ID" value="USW57447.1"/>
    <property type="molecule type" value="Genomic_DNA"/>
</dbReference>
<keyword evidence="4" id="KW-1185">Reference proteome</keyword>
<keyword evidence="1" id="KW-0472">Membrane</keyword>
<gene>
    <name evidence="3" type="ORF">Slin15195_G107660</name>
</gene>
<feature type="domain" description="Heterokaryon incompatibility" evidence="2">
    <location>
        <begin position="22"/>
        <end position="111"/>
    </location>
</feature>
<keyword evidence="1" id="KW-0812">Transmembrane</keyword>
<sequence length="514" mass="58209">MRLIQATTLEFVECFEPDIPAYAILSHRWGPDEVSFQDYHTVASTGGSRFRKIRSLCDQAIADQIDHVWIDTCCIDKTNSAELSEAINSMFRWYMDSAICYAFLADYNSSSDVAECDLFTRGWTLQELVAPNDVHFFDNGMNQVGTRNSRRLEIETATGIPPQFMGYTVRGLEKVPNVWSASVAQRMCWASQRIVTKREDTAYCLLGVFDVNIPLLYGEGERKAFLRLQHAIIAQSDDESLFAWTTNTHEIRGMLARHPREFSEARYITPRPFRLKRPPYTLTNRGLEFHRLPRSLLRRVLVPGANRLADNEPTLVLQCAEERPGLTPRRVGISLVRTRHGVWARAASPNLTTHRIGRGFLDTIYPGGWFKMHVATTDIQGFAVAVDALSLTQRAVASGYDAAFLALWGSAACSWSYRSQNHPMGARDVMESCLLLMIGWKWTGLSYLFLTATVIAATLPTYVARFLPGAWLRPGTILNSRLLDMYGLCSRWTVMFGMALATVYEVRTRRLFAR</sequence>
<name>A0A9Q9B4Y5_9PEZI</name>
<reference evidence="3" key="1">
    <citation type="submission" date="2022-06" db="EMBL/GenBank/DDBJ databases">
        <title>Complete genome sequences of two strains of the flax pathogen Septoria linicola.</title>
        <authorList>
            <person name="Lapalu N."/>
            <person name="Simon A."/>
            <person name="Demenou B."/>
            <person name="Paumier D."/>
            <person name="Guillot M.-P."/>
            <person name="Gout L."/>
            <person name="Valade R."/>
        </authorList>
    </citation>
    <scope>NUCLEOTIDE SEQUENCE</scope>
    <source>
        <strain evidence="3">SE15195</strain>
    </source>
</reference>
<keyword evidence="1" id="KW-1133">Transmembrane helix</keyword>
<accession>A0A9Q9B4Y5</accession>
<proteinExistence type="predicted"/>
<evidence type="ECO:0000256" key="1">
    <source>
        <dbReference type="SAM" id="Phobius"/>
    </source>
</evidence>
<dbReference type="Pfam" id="PF06985">
    <property type="entry name" value="HET"/>
    <property type="match status" value="1"/>
</dbReference>
<protein>
    <submittedName>
        <fullName evidence="3">Heterokaryon incompatibility</fullName>
    </submittedName>
</protein>
<feature type="transmembrane region" description="Helical" evidence="1">
    <location>
        <begin position="445"/>
        <end position="465"/>
    </location>
</feature>
<evidence type="ECO:0000259" key="2">
    <source>
        <dbReference type="Pfam" id="PF06985"/>
    </source>
</evidence>
<dbReference type="AlphaFoldDB" id="A0A9Q9B4Y5"/>